<dbReference type="Gene3D" id="1.10.10.60">
    <property type="entry name" value="Homeodomain-like"/>
    <property type="match status" value="1"/>
</dbReference>
<comment type="caution">
    <text evidence="2">The sequence shown here is derived from an EMBL/GenBank/DDBJ whole genome shotgun (WGS) entry which is preliminary data.</text>
</comment>
<evidence type="ECO:0000313" key="2">
    <source>
        <dbReference type="EMBL" id="EJX02633.1"/>
    </source>
</evidence>
<sequence length="112" mass="13452">MNASKVEYSQRKLIMWYKINELFSKGLRQAQICRETGLDKKTVRRYHNMTYEEFVSSPSYHRNYIKLLDPYEDTVKGWLEAHCDLSSSQVHDWLRERYPDFPDVNAKTVLIM</sequence>
<dbReference type="SUPFAM" id="SSF46689">
    <property type="entry name" value="Homeodomain-like"/>
    <property type="match status" value="1"/>
</dbReference>
<reference evidence="2" key="1">
    <citation type="journal article" date="2012" name="PLoS ONE">
        <title>Gene sets for utilization of primary and secondary nutrition supplies in the distal gut of endangered iberian lynx.</title>
        <authorList>
            <person name="Alcaide M."/>
            <person name="Messina E."/>
            <person name="Richter M."/>
            <person name="Bargiela R."/>
            <person name="Peplies J."/>
            <person name="Huws S.A."/>
            <person name="Newbold C.J."/>
            <person name="Golyshin P.N."/>
            <person name="Simon M.A."/>
            <person name="Lopez G."/>
            <person name="Yakimov M.M."/>
            <person name="Ferrer M."/>
        </authorList>
    </citation>
    <scope>NUCLEOTIDE SEQUENCE</scope>
</reference>
<dbReference type="PROSITE" id="PS50531">
    <property type="entry name" value="HTH_IS21"/>
    <property type="match status" value="1"/>
</dbReference>
<accession>J9GKK5</accession>
<name>J9GKK5_9ZZZZ</name>
<proteinExistence type="predicted"/>
<dbReference type="AlphaFoldDB" id="J9GKK5"/>
<dbReference type="InterPro" id="IPR009057">
    <property type="entry name" value="Homeodomain-like_sf"/>
</dbReference>
<evidence type="ECO:0000259" key="1">
    <source>
        <dbReference type="PROSITE" id="PS50531"/>
    </source>
</evidence>
<dbReference type="InterPro" id="IPR017894">
    <property type="entry name" value="HTH_IS21_transposase_type"/>
</dbReference>
<organism evidence="2">
    <name type="scientific">gut metagenome</name>
    <dbReference type="NCBI Taxonomy" id="749906"/>
    <lineage>
        <taxon>unclassified sequences</taxon>
        <taxon>metagenomes</taxon>
        <taxon>organismal metagenomes</taxon>
    </lineage>
</organism>
<feature type="domain" description="HTH IS21-type" evidence="1">
    <location>
        <begin position="14"/>
        <end position="79"/>
    </location>
</feature>
<gene>
    <name evidence="2" type="ORF">EVA_09261</name>
</gene>
<protein>
    <submittedName>
        <fullName evidence="2">Transposase</fullName>
    </submittedName>
</protein>
<dbReference type="EMBL" id="AMCI01002465">
    <property type="protein sequence ID" value="EJX02633.1"/>
    <property type="molecule type" value="Genomic_DNA"/>
</dbReference>